<feature type="transmembrane region" description="Helical" evidence="1">
    <location>
        <begin position="216"/>
        <end position="234"/>
    </location>
</feature>
<dbReference type="Pfam" id="PF05656">
    <property type="entry name" value="DUF805"/>
    <property type="match status" value="1"/>
</dbReference>
<feature type="transmembrane region" description="Helical" evidence="1">
    <location>
        <begin position="143"/>
        <end position="176"/>
    </location>
</feature>
<dbReference type="OrthoDB" id="9812349at2"/>
<reference evidence="2 3" key="1">
    <citation type="submission" date="2014-09" db="EMBL/GenBank/DDBJ databases">
        <title>Complete genome sequence of Endomicrobium proavitum.</title>
        <authorList>
            <person name="Zheng H."/>
        </authorList>
    </citation>
    <scope>NUCLEOTIDE SEQUENCE [LARGE SCALE GENOMIC DNA]</scope>
    <source>
        <strain evidence="2 3">Rsa215</strain>
    </source>
</reference>
<evidence type="ECO:0000313" key="2">
    <source>
        <dbReference type="EMBL" id="AKL98662.1"/>
    </source>
</evidence>
<dbReference type="EMBL" id="CP009498">
    <property type="protein sequence ID" value="AKL98662.1"/>
    <property type="molecule type" value="Genomic_DNA"/>
</dbReference>
<dbReference type="PANTHER" id="PTHR34980">
    <property type="entry name" value="INNER MEMBRANE PROTEIN-RELATED-RELATED"/>
    <property type="match status" value="1"/>
</dbReference>
<feature type="transmembrane region" description="Helical" evidence="1">
    <location>
        <begin position="96"/>
        <end position="117"/>
    </location>
</feature>
<name>A0A0G3WLB7_9BACT</name>
<organism evidence="2 3">
    <name type="scientific">Endomicrobium proavitum</name>
    <dbReference type="NCBI Taxonomy" id="1408281"/>
    <lineage>
        <taxon>Bacteria</taxon>
        <taxon>Pseudomonadati</taxon>
        <taxon>Elusimicrobiota</taxon>
        <taxon>Endomicrobiia</taxon>
        <taxon>Endomicrobiales</taxon>
        <taxon>Endomicrobiaceae</taxon>
        <taxon>Endomicrobium</taxon>
    </lineage>
</organism>
<feature type="transmembrane region" description="Helical" evidence="1">
    <location>
        <begin position="272"/>
        <end position="294"/>
    </location>
</feature>
<protein>
    <recommendedName>
        <fullName evidence="4">DUF805 domain-containing protein</fullName>
    </recommendedName>
</protein>
<proteinExistence type="predicted"/>
<dbReference type="PANTHER" id="PTHR34980:SF2">
    <property type="entry name" value="INNER MEMBRANE PROTEIN YHAH-RELATED"/>
    <property type="match status" value="1"/>
</dbReference>
<evidence type="ECO:0000313" key="3">
    <source>
        <dbReference type="Proteomes" id="UP000035337"/>
    </source>
</evidence>
<feature type="transmembrane region" description="Helical" evidence="1">
    <location>
        <begin position="246"/>
        <end position="266"/>
    </location>
</feature>
<dbReference type="AlphaFoldDB" id="A0A0G3WLB7"/>
<dbReference type="Proteomes" id="UP000035337">
    <property type="component" value="Chromosome"/>
</dbReference>
<feature type="transmembrane region" description="Helical" evidence="1">
    <location>
        <begin position="24"/>
        <end position="47"/>
    </location>
</feature>
<keyword evidence="1" id="KW-0812">Transmembrane</keyword>
<sequence length="297" mass="32978">MEYFLEAFKKFADFKSRASRRECWTFAFFNIFFIQLFVTVALILLNFRIGSSLGQDVPAIFAIGVGVLGFLYLLFVLIPGLAIVVRRLHDIGKSGAYIFVSLIPFIGGIWLFILLLLGSQEKKNQYGERAKETTLTTPSSINLIVLSAVWIALFLGFGFNITALIIPIAALVAGILFYKSQDTKNPGIVLAAASAIVIILNLQTFSQISFVSRVPLALELFSSIALLWLAISWIQRKKVYAASSMYAVMVAISLLNSTVTFLPNISRVNDSLYMIPIILRPLFLYLLAGFLLPVKTK</sequence>
<dbReference type="GO" id="GO:0005886">
    <property type="term" value="C:plasma membrane"/>
    <property type="evidence" value="ECO:0007669"/>
    <property type="project" value="TreeGrafter"/>
</dbReference>
<accession>A0A0G3WLB7</accession>
<gene>
    <name evidence="2" type="ORF">Epro_1286</name>
</gene>
<keyword evidence="1" id="KW-0472">Membrane</keyword>
<evidence type="ECO:0008006" key="4">
    <source>
        <dbReference type="Google" id="ProtNLM"/>
    </source>
</evidence>
<dbReference type="PATRIC" id="fig|1408281.3.peg.1327"/>
<evidence type="ECO:0000256" key="1">
    <source>
        <dbReference type="SAM" id="Phobius"/>
    </source>
</evidence>
<dbReference type="KEGG" id="epo:Epro_1286"/>
<keyword evidence="1" id="KW-1133">Transmembrane helix</keyword>
<keyword evidence="3" id="KW-1185">Reference proteome</keyword>
<dbReference type="InterPro" id="IPR008523">
    <property type="entry name" value="DUF805"/>
</dbReference>
<dbReference type="RefSeq" id="WP_052571407.1">
    <property type="nucleotide sequence ID" value="NZ_CP009498.1"/>
</dbReference>
<feature type="transmembrane region" description="Helical" evidence="1">
    <location>
        <begin position="188"/>
        <end position="210"/>
    </location>
</feature>
<feature type="transmembrane region" description="Helical" evidence="1">
    <location>
        <begin position="59"/>
        <end position="84"/>
    </location>
</feature>